<gene>
    <name evidence="7" type="ORF">BGZ96_009050</name>
</gene>
<evidence type="ECO:0000256" key="2">
    <source>
        <dbReference type="ARBA" id="ARBA00022630"/>
    </source>
</evidence>
<evidence type="ECO:0000256" key="4">
    <source>
        <dbReference type="ARBA" id="ARBA00023002"/>
    </source>
</evidence>
<dbReference type="Pfam" id="PF01494">
    <property type="entry name" value="FAD_binding_3"/>
    <property type="match status" value="2"/>
</dbReference>
<dbReference type="Proteomes" id="UP001194696">
    <property type="component" value="Unassembled WGS sequence"/>
</dbReference>
<accession>A0ABQ7JXK4</accession>
<dbReference type="SUPFAM" id="SSF51905">
    <property type="entry name" value="FAD/NAD(P)-binding domain"/>
    <property type="match status" value="1"/>
</dbReference>
<comment type="similarity">
    <text evidence="1">Belongs to the paxM FAD-dependent monooxygenase family.</text>
</comment>
<evidence type="ECO:0000256" key="5">
    <source>
        <dbReference type="SAM" id="Phobius"/>
    </source>
</evidence>
<organism evidence="7 8">
    <name type="scientific">Linnemannia gamsii</name>
    <dbReference type="NCBI Taxonomy" id="64522"/>
    <lineage>
        <taxon>Eukaryota</taxon>
        <taxon>Fungi</taxon>
        <taxon>Fungi incertae sedis</taxon>
        <taxon>Mucoromycota</taxon>
        <taxon>Mortierellomycotina</taxon>
        <taxon>Mortierellomycetes</taxon>
        <taxon>Mortierellales</taxon>
        <taxon>Mortierellaceae</taxon>
        <taxon>Linnemannia</taxon>
    </lineage>
</organism>
<evidence type="ECO:0000256" key="1">
    <source>
        <dbReference type="ARBA" id="ARBA00007992"/>
    </source>
</evidence>
<feature type="domain" description="FAD-binding" evidence="6">
    <location>
        <begin position="10"/>
        <end position="162"/>
    </location>
</feature>
<dbReference type="InterPro" id="IPR002938">
    <property type="entry name" value="FAD-bd"/>
</dbReference>
<evidence type="ECO:0000313" key="7">
    <source>
        <dbReference type="EMBL" id="KAG0286956.1"/>
    </source>
</evidence>
<feature type="domain" description="FAD-binding" evidence="6">
    <location>
        <begin position="283"/>
        <end position="365"/>
    </location>
</feature>
<dbReference type="InterPro" id="IPR050562">
    <property type="entry name" value="FAD_mOase_fung"/>
</dbReference>
<keyword evidence="8" id="KW-1185">Reference proteome</keyword>
<feature type="transmembrane region" description="Helical" evidence="5">
    <location>
        <begin position="6"/>
        <end position="27"/>
    </location>
</feature>
<keyword evidence="5" id="KW-1133">Transmembrane helix</keyword>
<keyword evidence="4" id="KW-0560">Oxidoreductase</keyword>
<keyword evidence="3" id="KW-0274">FAD</keyword>
<name>A0ABQ7JXK4_9FUNG</name>
<evidence type="ECO:0000313" key="8">
    <source>
        <dbReference type="Proteomes" id="UP001194696"/>
    </source>
</evidence>
<evidence type="ECO:0000256" key="3">
    <source>
        <dbReference type="ARBA" id="ARBA00022827"/>
    </source>
</evidence>
<keyword evidence="2" id="KW-0285">Flavoprotein</keyword>
<comment type="caution">
    <text evidence="7">The sequence shown here is derived from an EMBL/GenBank/DDBJ whole genome shotgun (WGS) entry which is preliminary data.</text>
</comment>
<dbReference type="Gene3D" id="3.50.50.60">
    <property type="entry name" value="FAD/NAD(P)-binding domain"/>
    <property type="match status" value="1"/>
</dbReference>
<dbReference type="PANTHER" id="PTHR47356">
    <property type="entry name" value="FAD-DEPENDENT MONOOXYGENASE ASQG-RELATED"/>
    <property type="match status" value="1"/>
</dbReference>
<keyword evidence="5" id="KW-0472">Membrane</keyword>
<dbReference type="PRINTS" id="PR00420">
    <property type="entry name" value="RNGMNOXGNASE"/>
</dbReference>
<proteinExistence type="inferred from homology"/>
<dbReference type="PANTHER" id="PTHR47356:SF2">
    <property type="entry name" value="FAD-BINDING DOMAIN-CONTAINING PROTEIN-RELATED"/>
    <property type="match status" value="1"/>
</dbReference>
<sequence>MTLPPRPSPTVVIVGAGIAGLMMGILLDKMNVPYTILERAPKVKPLGALMSFNGNILALFDQLGLLEEAMSISFKIHSTNLFDEKLNKLAEVNTKLYELIRKRVPEEKVLMNKKVTAIKKTPTGVEVSCSDDTTYAGHILIGADGAYSTVRQKLYSEMEEEGVLPVSDSKDLAMPYVCMVGTTTPRDPTKYPELKGPTTHIHHIIGNGTPYSWTVITIPGNRFCWSVMQQITDPAEAKAQRFRNSEWGPEATESMIAAVRDYPTTFGGGTLGDILDATPKDVVSKVMLEEKLFDTWHHGNTVLIGDAVHKMLPTSGQGAINAMQDAVVLANCIYDLEDLKPESLTAAFESYKQQRHGEAKKQVTNSAVNAMVSSGQTFRDRVVRHVALNWIPRSFQDRQFTKDAAYRPQCTFLPRIPDKGSVASLPQLPSKRYQAEQAAAAAAAAAAAV</sequence>
<reference evidence="7 8" key="1">
    <citation type="journal article" date="2020" name="Fungal Divers.">
        <title>Resolving the Mortierellaceae phylogeny through synthesis of multi-gene phylogenetics and phylogenomics.</title>
        <authorList>
            <person name="Vandepol N."/>
            <person name="Liber J."/>
            <person name="Desiro A."/>
            <person name="Na H."/>
            <person name="Kennedy M."/>
            <person name="Barry K."/>
            <person name="Grigoriev I.V."/>
            <person name="Miller A.N."/>
            <person name="O'Donnell K."/>
            <person name="Stajich J.E."/>
            <person name="Bonito G."/>
        </authorList>
    </citation>
    <scope>NUCLEOTIDE SEQUENCE [LARGE SCALE GENOMIC DNA]</scope>
    <source>
        <strain evidence="7 8">AD045</strain>
    </source>
</reference>
<protein>
    <recommendedName>
        <fullName evidence="6">FAD-binding domain-containing protein</fullName>
    </recommendedName>
</protein>
<keyword evidence="5" id="KW-0812">Transmembrane</keyword>
<evidence type="ECO:0000259" key="6">
    <source>
        <dbReference type="Pfam" id="PF01494"/>
    </source>
</evidence>
<dbReference type="EMBL" id="JAAAIM010000530">
    <property type="protein sequence ID" value="KAG0286956.1"/>
    <property type="molecule type" value="Genomic_DNA"/>
</dbReference>
<dbReference type="InterPro" id="IPR036188">
    <property type="entry name" value="FAD/NAD-bd_sf"/>
</dbReference>